<keyword evidence="2" id="KW-1185">Reference proteome</keyword>
<feature type="non-terminal residue" evidence="1">
    <location>
        <position position="1"/>
    </location>
</feature>
<accession>A0A7C8IFP1</accession>
<dbReference type="OrthoDB" id="3515453at2759"/>
<name>A0A7C8IFP1_9PLEO</name>
<dbReference type="Proteomes" id="UP000481861">
    <property type="component" value="Unassembled WGS sequence"/>
</dbReference>
<dbReference type="EMBL" id="JAADJZ010000001">
    <property type="protein sequence ID" value="KAF2878477.1"/>
    <property type="molecule type" value="Genomic_DNA"/>
</dbReference>
<dbReference type="AlphaFoldDB" id="A0A7C8IFP1"/>
<sequence length="152" mass="17127">ALGGCHRGAAVEGLCTTKQTYRDAATDYTTFHFNTTSRSEPTAPETDGAIARDLRYSDGGLIAPLAMLFSENRDSDLDTPIMQTSPYFYTLVRFDAAASLYRQEQGQKLKNWYVCDALYNSSYTTLEWKTWAGEEPQESLNCQKVEVVRVWV</sequence>
<proteinExistence type="predicted"/>
<protein>
    <submittedName>
        <fullName evidence="1">Uncharacterized protein</fullName>
    </submittedName>
</protein>
<organism evidence="1 2">
    <name type="scientific">Massariosphaeria phaeospora</name>
    <dbReference type="NCBI Taxonomy" id="100035"/>
    <lineage>
        <taxon>Eukaryota</taxon>
        <taxon>Fungi</taxon>
        <taxon>Dikarya</taxon>
        <taxon>Ascomycota</taxon>
        <taxon>Pezizomycotina</taxon>
        <taxon>Dothideomycetes</taxon>
        <taxon>Pleosporomycetidae</taxon>
        <taxon>Pleosporales</taxon>
        <taxon>Pleosporales incertae sedis</taxon>
        <taxon>Massariosphaeria</taxon>
    </lineage>
</organism>
<evidence type="ECO:0000313" key="1">
    <source>
        <dbReference type="EMBL" id="KAF2878477.1"/>
    </source>
</evidence>
<reference evidence="1 2" key="1">
    <citation type="submission" date="2020-01" db="EMBL/GenBank/DDBJ databases">
        <authorList>
            <consortium name="DOE Joint Genome Institute"/>
            <person name="Haridas S."/>
            <person name="Albert R."/>
            <person name="Binder M."/>
            <person name="Bloem J."/>
            <person name="Labutti K."/>
            <person name="Salamov A."/>
            <person name="Andreopoulos B."/>
            <person name="Baker S.E."/>
            <person name="Barry K."/>
            <person name="Bills G."/>
            <person name="Bluhm B.H."/>
            <person name="Cannon C."/>
            <person name="Castanera R."/>
            <person name="Culley D.E."/>
            <person name="Daum C."/>
            <person name="Ezra D."/>
            <person name="Gonzalez J.B."/>
            <person name="Henrissat B."/>
            <person name="Kuo A."/>
            <person name="Liang C."/>
            <person name="Lipzen A."/>
            <person name="Lutzoni F."/>
            <person name="Magnuson J."/>
            <person name="Mondo S."/>
            <person name="Nolan M."/>
            <person name="Ohm R."/>
            <person name="Pangilinan J."/>
            <person name="Park H.-J.H."/>
            <person name="Ramirez L."/>
            <person name="Alfaro M."/>
            <person name="Sun H."/>
            <person name="Tritt A."/>
            <person name="Yoshinaga Y."/>
            <person name="Zwiers L.-H.L."/>
            <person name="Turgeon B.G."/>
            <person name="Goodwin S.B."/>
            <person name="Spatafora J.W."/>
            <person name="Crous P.W."/>
            <person name="Grigoriev I.V."/>
        </authorList>
    </citation>
    <scope>NUCLEOTIDE SEQUENCE [LARGE SCALE GENOMIC DNA]</scope>
    <source>
        <strain evidence="1 2">CBS 611.86</strain>
    </source>
</reference>
<evidence type="ECO:0000313" key="2">
    <source>
        <dbReference type="Proteomes" id="UP000481861"/>
    </source>
</evidence>
<feature type="non-terminal residue" evidence="1">
    <location>
        <position position="152"/>
    </location>
</feature>
<gene>
    <name evidence="1" type="ORF">BDV95DRAFT_473278</name>
</gene>
<comment type="caution">
    <text evidence="1">The sequence shown here is derived from an EMBL/GenBank/DDBJ whole genome shotgun (WGS) entry which is preliminary data.</text>
</comment>